<dbReference type="CDD" id="cd03316">
    <property type="entry name" value="MR_like"/>
    <property type="match status" value="1"/>
</dbReference>
<dbReference type="RefSeq" id="WP_188166963.1">
    <property type="nucleotide sequence ID" value="NZ_JACVVX010000017.1"/>
</dbReference>
<keyword evidence="1" id="KW-0456">Lyase</keyword>
<name>A0A8J6PWD9_9HYPH</name>
<comment type="caution">
    <text evidence="3">The sequence shown here is derived from an EMBL/GenBank/DDBJ whole genome shotgun (WGS) entry which is preliminary data.</text>
</comment>
<dbReference type="EMBL" id="JACVVX010000017">
    <property type="protein sequence ID" value="MBD0417524.1"/>
    <property type="molecule type" value="Genomic_DNA"/>
</dbReference>
<evidence type="ECO:0000259" key="2">
    <source>
        <dbReference type="SMART" id="SM00922"/>
    </source>
</evidence>
<dbReference type="PANTHER" id="PTHR48080:SF2">
    <property type="entry name" value="D-GALACTONATE DEHYDRATASE"/>
    <property type="match status" value="1"/>
</dbReference>
<evidence type="ECO:0000313" key="3">
    <source>
        <dbReference type="EMBL" id="MBD0417524.1"/>
    </source>
</evidence>
<dbReference type="InterPro" id="IPR013342">
    <property type="entry name" value="Mandelate_racemase_C"/>
</dbReference>
<accession>A0A8J6PWD9</accession>
<dbReference type="GO" id="GO:0009063">
    <property type="term" value="P:amino acid catabolic process"/>
    <property type="evidence" value="ECO:0007669"/>
    <property type="project" value="InterPro"/>
</dbReference>
<evidence type="ECO:0000256" key="1">
    <source>
        <dbReference type="ARBA" id="ARBA00023239"/>
    </source>
</evidence>
<dbReference type="AlphaFoldDB" id="A0A8J6PWD9"/>
<dbReference type="PANTHER" id="PTHR48080">
    <property type="entry name" value="D-GALACTONATE DEHYDRATASE-RELATED"/>
    <property type="match status" value="1"/>
</dbReference>
<dbReference type="SFLD" id="SFLDS00001">
    <property type="entry name" value="Enolase"/>
    <property type="match status" value="1"/>
</dbReference>
<gene>
    <name evidence="3" type="ORF">ICI42_23095</name>
</gene>
<dbReference type="InterPro" id="IPR029065">
    <property type="entry name" value="Enolase_C-like"/>
</dbReference>
<organism evidence="3 4">
    <name type="scientific">Oryzicola mucosus</name>
    <dbReference type="NCBI Taxonomy" id="2767425"/>
    <lineage>
        <taxon>Bacteria</taxon>
        <taxon>Pseudomonadati</taxon>
        <taxon>Pseudomonadota</taxon>
        <taxon>Alphaproteobacteria</taxon>
        <taxon>Hyphomicrobiales</taxon>
        <taxon>Phyllobacteriaceae</taxon>
        <taxon>Oryzicola</taxon>
    </lineage>
</organism>
<evidence type="ECO:0000313" key="4">
    <source>
        <dbReference type="Proteomes" id="UP000643405"/>
    </source>
</evidence>
<protein>
    <submittedName>
        <fullName evidence="3">Mandelate racemase/muconate lactonizing enzyme family protein</fullName>
    </submittedName>
</protein>
<dbReference type="Pfam" id="PF02746">
    <property type="entry name" value="MR_MLE_N"/>
    <property type="match status" value="1"/>
</dbReference>
<dbReference type="SMART" id="SM00922">
    <property type="entry name" value="MR_MLE"/>
    <property type="match status" value="1"/>
</dbReference>
<sequence>MKVARIETFRFWAKWKNWLFVKVETEDGLYGWGEASLAGAIDGVERAIHELSEVLIGQEAGGVERHWQAMYHAWRWRGGAIQSTAQSALDIALWDLEGKRLGVPVYRLLGGPFNNRIRAYASHWLPNVQTADEAHAGAQEAARRGFTAFKWNPFKNPRFRTHEAETIIHETALMEAARDGAGAGVDIFCDLGERLSARTALSAARAFAPFRPGFFEEPLPYENAKAMIALKQQMPVPIATGEHLMNRWEFRELIEGTGADILQPDLCHGGGITEVKRIATFAESHFLTLAPHNSAGPIGTLASLHLAASVPNFYILEQMEFEREMRDAICTNPVVIKDGYFELPTEPGLGTDLDFAAISDRLGQPLPIRHTTASRWY</sequence>
<proteinExistence type="predicted"/>
<dbReference type="GO" id="GO:0000287">
    <property type="term" value="F:magnesium ion binding"/>
    <property type="evidence" value="ECO:0007669"/>
    <property type="project" value="UniProtKB-ARBA"/>
</dbReference>
<dbReference type="PROSITE" id="PS00908">
    <property type="entry name" value="MR_MLE_1"/>
    <property type="match status" value="1"/>
</dbReference>
<dbReference type="InterPro" id="IPR036849">
    <property type="entry name" value="Enolase-like_C_sf"/>
</dbReference>
<dbReference type="InterPro" id="IPR013341">
    <property type="entry name" value="Mandelate_racemase_N_dom"/>
</dbReference>
<dbReference type="InterPro" id="IPR029017">
    <property type="entry name" value="Enolase-like_N"/>
</dbReference>
<dbReference type="GO" id="GO:0016829">
    <property type="term" value="F:lyase activity"/>
    <property type="evidence" value="ECO:0007669"/>
    <property type="project" value="UniProtKB-KW"/>
</dbReference>
<dbReference type="Proteomes" id="UP000643405">
    <property type="component" value="Unassembled WGS sequence"/>
</dbReference>
<keyword evidence="4" id="KW-1185">Reference proteome</keyword>
<dbReference type="Gene3D" id="3.30.390.10">
    <property type="entry name" value="Enolase-like, N-terminal domain"/>
    <property type="match status" value="1"/>
</dbReference>
<dbReference type="InterPro" id="IPR018110">
    <property type="entry name" value="Mandel_Rmase/mucon_lact_enz_CS"/>
</dbReference>
<dbReference type="SUPFAM" id="SSF54826">
    <property type="entry name" value="Enolase N-terminal domain-like"/>
    <property type="match status" value="1"/>
</dbReference>
<dbReference type="InterPro" id="IPR034593">
    <property type="entry name" value="DgoD-like"/>
</dbReference>
<dbReference type="SUPFAM" id="SSF51604">
    <property type="entry name" value="Enolase C-terminal domain-like"/>
    <property type="match status" value="1"/>
</dbReference>
<dbReference type="SFLD" id="SFLDG00179">
    <property type="entry name" value="mandelate_racemase"/>
    <property type="match status" value="1"/>
</dbReference>
<feature type="domain" description="Mandelate racemase/muconate lactonizing enzyme C-terminal" evidence="2">
    <location>
        <begin position="131"/>
        <end position="237"/>
    </location>
</feature>
<reference evidence="3" key="1">
    <citation type="submission" date="2020-09" db="EMBL/GenBank/DDBJ databases">
        <title>Genome seq and assembly of Tianweitania sp.</title>
        <authorList>
            <person name="Chhetri G."/>
        </authorList>
    </citation>
    <scope>NUCLEOTIDE SEQUENCE</scope>
    <source>
        <strain evidence="3">Rool2</strain>
    </source>
</reference>
<dbReference type="Gene3D" id="3.20.20.120">
    <property type="entry name" value="Enolase-like C-terminal domain"/>
    <property type="match status" value="1"/>
</dbReference>
<dbReference type="Pfam" id="PF13378">
    <property type="entry name" value="MR_MLE_C"/>
    <property type="match status" value="1"/>
</dbReference>